<keyword evidence="1" id="KW-0378">Hydrolase</keyword>
<feature type="domain" description="Restriction system protein Mrr-like N-terminal" evidence="3">
    <location>
        <begin position="17"/>
        <end position="104"/>
    </location>
</feature>
<organism evidence="4">
    <name type="scientific">Limosilactobacillus fermentum</name>
    <name type="common">Lactobacillus fermentum</name>
    <dbReference type="NCBI Taxonomy" id="1613"/>
    <lineage>
        <taxon>Bacteria</taxon>
        <taxon>Bacillati</taxon>
        <taxon>Bacillota</taxon>
        <taxon>Bacilli</taxon>
        <taxon>Lactobacillales</taxon>
        <taxon>Lactobacillaceae</taxon>
        <taxon>Limosilactobacillus</taxon>
    </lineage>
</organism>
<proteinExistence type="predicted"/>
<reference evidence="4" key="1">
    <citation type="journal article" date="2003" name="Plasmid">
        <title>Sequence and genetic organization of the 19.3-kb erythromycin- and dalfopristin-resistance plasmid pLME300 from Lactobacillus fermentum ROT1.</title>
        <authorList>
            <person name="Gfeller K."/>
            <person name="Roth M."/>
            <person name="Meile L."/>
            <person name="Teuber M."/>
        </authorList>
    </citation>
    <scope>NUCLEOTIDE SEQUENCE [LARGE SCALE GENOMIC DNA]</scope>
    <source>
        <strain evidence="4">ROT1</strain>
        <plasmid evidence="4">pLME300</plasmid>
    </source>
</reference>
<dbReference type="GO" id="GO:0015666">
    <property type="term" value="F:restriction endodeoxyribonuclease activity"/>
    <property type="evidence" value="ECO:0007669"/>
    <property type="project" value="TreeGrafter"/>
</dbReference>
<evidence type="ECO:0000259" key="2">
    <source>
        <dbReference type="Pfam" id="PF04471"/>
    </source>
</evidence>
<sequence>MIDYTTLKHSSNGMPTWDAYLGIVLNEASKKELFTAAELKQAAVNQINLPLSLKNLEYSSNSGEKNVAINRAGWALSDLKIAGLLHSSERNQYQITTLGKKILADYGLSLTRNTVHSLPEYKKHENSLKKKKNKTVNVAITKTDLTETQIQEWFDDKKDNIQDELLNCLINMNPYKFESLMVQLLAVMGYKGDEGQSLVTQKSNDGGIDGIINQDPLGLQKVYIQVKRYAPQNTVSRPEITSFSGAIKLRHADRGVFITTSSFTSGAEEAARALNITLVNGDMLTNLMLQYHVGVIVQQQYNTYKLDRDAFSD</sequence>
<dbReference type="InterPro" id="IPR007560">
    <property type="entry name" value="Restrct_endonuc_IV_Mrr"/>
</dbReference>
<evidence type="ECO:0000256" key="1">
    <source>
        <dbReference type="ARBA" id="ARBA00022801"/>
    </source>
</evidence>
<dbReference type="Pfam" id="PF14338">
    <property type="entry name" value="Mrr_N"/>
    <property type="match status" value="1"/>
</dbReference>
<dbReference type="SUPFAM" id="SSF52980">
    <property type="entry name" value="Restriction endonuclease-like"/>
    <property type="match status" value="1"/>
</dbReference>
<evidence type="ECO:0000313" key="4">
    <source>
        <dbReference type="EMBL" id="CAD59899.1"/>
    </source>
</evidence>
<dbReference type="RefSeq" id="WP_011100841.1">
    <property type="nucleotide sequence ID" value="NC_004566.1"/>
</dbReference>
<dbReference type="EMBL" id="AJ488494">
    <property type="protein sequence ID" value="CAD59899.1"/>
    <property type="molecule type" value="Genomic_DNA"/>
</dbReference>
<dbReference type="InterPro" id="IPR011335">
    <property type="entry name" value="Restrct_endonuc-II-like"/>
</dbReference>
<dbReference type="AlphaFoldDB" id="Q84EX1"/>
<dbReference type="InterPro" id="IPR025745">
    <property type="entry name" value="Mrr-like_N_dom"/>
</dbReference>
<dbReference type="InterPro" id="IPR011856">
    <property type="entry name" value="tRNA_endonuc-like_dom_sf"/>
</dbReference>
<dbReference type="Gene3D" id="3.40.1350.10">
    <property type="match status" value="1"/>
</dbReference>
<dbReference type="GO" id="GO:0003677">
    <property type="term" value="F:DNA binding"/>
    <property type="evidence" value="ECO:0007669"/>
    <property type="project" value="InterPro"/>
</dbReference>
<geneLocation type="plasmid" evidence="4">
    <name>pLME300</name>
</geneLocation>
<dbReference type="GO" id="GO:0009307">
    <property type="term" value="P:DNA restriction-modification system"/>
    <property type="evidence" value="ECO:0007669"/>
    <property type="project" value="InterPro"/>
</dbReference>
<evidence type="ECO:0000259" key="3">
    <source>
        <dbReference type="Pfam" id="PF14338"/>
    </source>
</evidence>
<dbReference type="REBASE" id="7005">
    <property type="entry name" value="LfeLMrrP"/>
</dbReference>
<dbReference type="InterPro" id="IPR052906">
    <property type="entry name" value="Type_IV_Methyl-Rstrct_Enzyme"/>
</dbReference>
<dbReference type="PANTHER" id="PTHR30015">
    <property type="entry name" value="MRR RESTRICTION SYSTEM PROTEIN"/>
    <property type="match status" value="1"/>
</dbReference>
<protein>
    <submittedName>
        <fullName evidence="4">Putative Mrr restiction system protein</fullName>
    </submittedName>
</protein>
<keyword evidence="4" id="KW-0614">Plasmid</keyword>
<feature type="domain" description="Restriction endonuclease type IV Mrr" evidence="2">
    <location>
        <begin position="171"/>
        <end position="288"/>
    </location>
</feature>
<dbReference type="Pfam" id="PF04471">
    <property type="entry name" value="Mrr_cat"/>
    <property type="match status" value="1"/>
</dbReference>
<accession>Q84EX1</accession>
<name>Q84EX1_LIMFE</name>
<dbReference type="PANTHER" id="PTHR30015:SF7">
    <property type="entry name" value="TYPE IV METHYL-DIRECTED RESTRICTION ENZYME ECOKMRR"/>
    <property type="match status" value="1"/>
</dbReference>